<feature type="compositionally biased region" description="Basic and acidic residues" evidence="1">
    <location>
        <begin position="165"/>
        <end position="188"/>
    </location>
</feature>
<dbReference type="EMBL" id="CP065682">
    <property type="protein sequence ID" value="QPS34081.1"/>
    <property type="molecule type" value="Genomic_DNA"/>
</dbReference>
<proteinExistence type="predicted"/>
<dbReference type="InterPro" id="IPR036866">
    <property type="entry name" value="RibonucZ/Hydroxyglut_hydro"/>
</dbReference>
<dbReference type="EMBL" id="NCWY01000009">
    <property type="protein sequence ID" value="PAK95126.1"/>
    <property type="molecule type" value="Genomic_DNA"/>
</dbReference>
<accession>A0A269ZDU2</accession>
<name>A0A269ZDU2_9MICO</name>
<sequence length="375" mass="40987">MPIETLSPQQSRAWKDRVLPAVEEVAEGVWAIPVPIPNNPLVFTYCYAIADGAGVALIDPGWDGRDQFAALTSALAGIGFAVSDIHGIAVTHYHRDHIGLVPALLKANPEMWLAIHSEDLRAVKRFASRAVDLGTGTDPNLNIARAYGVPEERWHEVESLQVSRPAKDGDRPAKDGDRPAGDGEKPRRDPFALQMAHLPDSILTLEDGATLPLETGRLTAMWTPGHTFGHTAFVREDALLLSGDHVLPTITPNIGLDSAAITHSLGDYLGSLEKLGDLPADIAVLPAHGFRFQGLQERSRELVDHHRRRLAEIEARMTETDNHSVYSIAQGLHWARGFDELHHFNLFAALAETAAHMHYLDLDVGVDSLVPQGRP</sequence>
<evidence type="ECO:0000313" key="4">
    <source>
        <dbReference type="EMBL" id="QPS34081.1"/>
    </source>
</evidence>
<dbReference type="Proteomes" id="UP000386281">
    <property type="component" value="Unassembled WGS sequence"/>
</dbReference>
<gene>
    <name evidence="3" type="ORF">B8X04_11605</name>
    <name evidence="4" type="ORF">I6G59_01715</name>
    <name evidence="5" type="ORF">NCTC12391_01745</name>
</gene>
<dbReference type="InterPro" id="IPR001279">
    <property type="entry name" value="Metallo-B-lactamas"/>
</dbReference>
<dbReference type="Gene3D" id="3.60.15.10">
    <property type="entry name" value="Ribonuclease Z/Hydroxyacylglutathione hydrolase-like"/>
    <property type="match status" value="1"/>
</dbReference>
<evidence type="ECO:0000259" key="2">
    <source>
        <dbReference type="SMART" id="SM00849"/>
    </source>
</evidence>
<dbReference type="SUPFAM" id="SSF56281">
    <property type="entry name" value="Metallo-hydrolase/oxidoreductase"/>
    <property type="match status" value="1"/>
</dbReference>
<dbReference type="PANTHER" id="PTHR23131:SF4">
    <property type="entry name" value="METALLO-BETA-LACTAMASE SUPERFAMILY POTEIN"/>
    <property type="match status" value="1"/>
</dbReference>
<organism evidence="3 6">
    <name type="scientific">Brevibacterium casei</name>
    <dbReference type="NCBI Taxonomy" id="33889"/>
    <lineage>
        <taxon>Bacteria</taxon>
        <taxon>Bacillati</taxon>
        <taxon>Actinomycetota</taxon>
        <taxon>Actinomycetes</taxon>
        <taxon>Micrococcales</taxon>
        <taxon>Brevibacteriaceae</taxon>
        <taxon>Brevibacterium</taxon>
    </lineage>
</organism>
<keyword evidence="3" id="KW-0378">Hydrolase</keyword>
<reference evidence="4 8" key="3">
    <citation type="submission" date="2020-12" db="EMBL/GenBank/DDBJ databases">
        <title>FDA dAtabase for Regulatory Grade micrObial Sequences (FDA-ARGOS): Supporting development and validation of Infectious Disease Dx tests.</title>
        <authorList>
            <person name="Sproer C."/>
            <person name="Gronow S."/>
            <person name="Severitt S."/>
            <person name="Schroder I."/>
            <person name="Tallon L."/>
            <person name="Sadzewicz L."/>
            <person name="Zhao X."/>
            <person name="Boylan J."/>
            <person name="Ott S."/>
            <person name="Bowen H."/>
            <person name="Vavikolanu K."/>
            <person name="Mehta A."/>
            <person name="Aluvathingal J."/>
            <person name="Nadendla S."/>
            <person name="Lowell S."/>
            <person name="Myers T."/>
            <person name="Yan Y."/>
            <person name="Sichtig H."/>
        </authorList>
    </citation>
    <scope>NUCLEOTIDE SEQUENCE [LARGE SCALE GENOMIC DNA]</scope>
    <source>
        <strain evidence="4 8">FDAARGOS_902</strain>
    </source>
</reference>
<evidence type="ECO:0000313" key="3">
    <source>
        <dbReference type="EMBL" id="PAK95126.1"/>
    </source>
</evidence>
<dbReference type="InterPro" id="IPR050662">
    <property type="entry name" value="Sec-metab_biosynth-thioest"/>
</dbReference>
<reference evidence="5 7" key="2">
    <citation type="submission" date="2019-02" db="EMBL/GenBank/DDBJ databases">
        <authorList>
            <consortium name="Pathogen Informatics"/>
        </authorList>
    </citation>
    <scope>NUCLEOTIDE SEQUENCE [LARGE SCALE GENOMIC DNA]</scope>
    <source>
        <strain evidence="5 7">3012STDY7078520</strain>
    </source>
</reference>
<dbReference type="SMART" id="SM00849">
    <property type="entry name" value="Lactamase_B"/>
    <property type="match status" value="1"/>
</dbReference>
<evidence type="ECO:0000313" key="8">
    <source>
        <dbReference type="Proteomes" id="UP000594979"/>
    </source>
</evidence>
<dbReference type="Proteomes" id="UP000594979">
    <property type="component" value="Chromosome"/>
</dbReference>
<evidence type="ECO:0000313" key="6">
    <source>
        <dbReference type="Proteomes" id="UP000216867"/>
    </source>
</evidence>
<evidence type="ECO:0000313" key="7">
    <source>
        <dbReference type="Proteomes" id="UP000386281"/>
    </source>
</evidence>
<dbReference type="Proteomes" id="UP000216867">
    <property type="component" value="Unassembled WGS sequence"/>
</dbReference>
<dbReference type="GO" id="GO:0016787">
    <property type="term" value="F:hydrolase activity"/>
    <property type="evidence" value="ECO:0007669"/>
    <property type="project" value="UniProtKB-KW"/>
</dbReference>
<evidence type="ECO:0000256" key="1">
    <source>
        <dbReference type="SAM" id="MobiDB-lite"/>
    </source>
</evidence>
<dbReference type="EMBL" id="CAACXN010000015">
    <property type="protein sequence ID" value="VEW13501.1"/>
    <property type="molecule type" value="Genomic_DNA"/>
</dbReference>
<dbReference type="KEGG" id="bcau:I6G59_01715"/>
<dbReference type="RefSeq" id="WP_095376378.1">
    <property type="nucleotide sequence ID" value="NZ_CAACXN010000015.1"/>
</dbReference>
<dbReference type="AlphaFoldDB" id="A0A269ZDU2"/>
<reference evidence="3 6" key="1">
    <citation type="submission" date="2017-04" db="EMBL/GenBank/DDBJ databases">
        <title>Kefir bacterial isolates.</title>
        <authorList>
            <person name="Kim Y."/>
            <person name="Blasche S."/>
            <person name="Patil K.R."/>
        </authorList>
    </citation>
    <scope>NUCLEOTIDE SEQUENCE [LARGE SCALE GENOMIC DNA]</scope>
    <source>
        <strain evidence="3 6">OG2</strain>
    </source>
</reference>
<feature type="domain" description="Metallo-beta-lactamase" evidence="2">
    <location>
        <begin position="43"/>
        <end position="288"/>
    </location>
</feature>
<feature type="region of interest" description="Disordered" evidence="1">
    <location>
        <begin position="157"/>
        <end position="188"/>
    </location>
</feature>
<dbReference type="Pfam" id="PF00753">
    <property type="entry name" value="Lactamase_B"/>
    <property type="match status" value="1"/>
</dbReference>
<evidence type="ECO:0000313" key="5">
    <source>
        <dbReference type="EMBL" id="VEW13501.1"/>
    </source>
</evidence>
<dbReference type="PANTHER" id="PTHR23131">
    <property type="entry name" value="ENDORIBONUCLEASE LACTB2"/>
    <property type="match status" value="1"/>
</dbReference>
<protein>
    <submittedName>
        <fullName evidence="5">Hydroxyacylglutathione hydrolase</fullName>
    </submittedName>
    <submittedName>
        <fullName evidence="3">MBL fold metallo-hydrolase</fullName>
    </submittedName>
</protein>